<keyword evidence="8 10" id="KW-1133">Transmembrane helix</keyword>
<dbReference type="EMBL" id="PQVF01000018">
    <property type="protein sequence ID" value="POY34806.1"/>
    <property type="molecule type" value="Genomic_DNA"/>
</dbReference>
<accession>A0A2S4ZWZ2</accession>
<dbReference type="Proteomes" id="UP000236893">
    <property type="component" value="Unassembled WGS sequence"/>
</dbReference>
<feature type="transmembrane region" description="Helical" evidence="10">
    <location>
        <begin position="68"/>
        <end position="85"/>
    </location>
</feature>
<comment type="caution">
    <text evidence="11">The sequence shown here is derived from an EMBL/GenBank/DDBJ whole genome shotgun (WGS) entry which is preliminary data.</text>
</comment>
<evidence type="ECO:0000256" key="6">
    <source>
        <dbReference type="ARBA" id="ARBA00022475"/>
    </source>
</evidence>
<evidence type="ECO:0000256" key="1">
    <source>
        <dbReference type="ARBA" id="ARBA00002672"/>
    </source>
</evidence>
<dbReference type="Pfam" id="PF04973">
    <property type="entry name" value="NMN_transporter"/>
    <property type="match status" value="1"/>
</dbReference>
<feature type="transmembrane region" description="Helical" evidence="10">
    <location>
        <begin position="143"/>
        <end position="163"/>
    </location>
</feature>
<feature type="transmembrane region" description="Helical" evidence="10">
    <location>
        <begin position="170"/>
        <end position="186"/>
    </location>
</feature>
<comment type="similarity">
    <text evidence="3">Belongs to the nicotinamide ribonucleoside (NR) uptake permease (TC 4.B.1) family.</text>
</comment>
<evidence type="ECO:0000256" key="3">
    <source>
        <dbReference type="ARBA" id="ARBA00006669"/>
    </source>
</evidence>
<feature type="transmembrane region" description="Helical" evidence="10">
    <location>
        <begin position="106"/>
        <end position="123"/>
    </location>
</feature>
<keyword evidence="12" id="KW-1185">Reference proteome</keyword>
<reference evidence="11 12" key="1">
    <citation type="submission" date="2018-01" db="EMBL/GenBank/DDBJ databases">
        <authorList>
            <person name="Gaut B.S."/>
            <person name="Morton B.R."/>
            <person name="Clegg M.T."/>
            <person name="Duvall M.R."/>
        </authorList>
    </citation>
    <scope>NUCLEOTIDE SEQUENCE [LARGE SCALE GENOMIC DNA]</scope>
    <source>
        <strain evidence="11 12">HR-AV</strain>
    </source>
</reference>
<keyword evidence="6" id="KW-1003">Cell membrane</keyword>
<name>A0A2S4ZWZ2_9SPHI</name>
<comment type="function">
    <text evidence="1">Required for nicotinamide riboside transport across the inner membrane.</text>
</comment>
<dbReference type="GO" id="GO:0034257">
    <property type="term" value="F:nicotinamide riboside transmembrane transporter activity"/>
    <property type="evidence" value="ECO:0007669"/>
    <property type="project" value="InterPro"/>
</dbReference>
<dbReference type="RefSeq" id="WP_103790628.1">
    <property type="nucleotide sequence ID" value="NZ_PQVF01000018.1"/>
</dbReference>
<dbReference type="OrthoDB" id="9791248at2"/>
<dbReference type="AlphaFoldDB" id="A0A2S4ZWZ2"/>
<evidence type="ECO:0000256" key="5">
    <source>
        <dbReference type="ARBA" id="ARBA00022448"/>
    </source>
</evidence>
<evidence type="ECO:0000256" key="4">
    <source>
        <dbReference type="ARBA" id="ARBA00017522"/>
    </source>
</evidence>
<dbReference type="PANTHER" id="PTHR36122:SF2">
    <property type="entry name" value="NICOTINAMIDE RIBOSIDE TRANSPORTER PNUC"/>
    <property type="match status" value="1"/>
</dbReference>
<evidence type="ECO:0000313" key="11">
    <source>
        <dbReference type="EMBL" id="POY34806.1"/>
    </source>
</evidence>
<gene>
    <name evidence="11" type="ORF">C3K47_18380</name>
</gene>
<evidence type="ECO:0000313" key="12">
    <source>
        <dbReference type="Proteomes" id="UP000236893"/>
    </source>
</evidence>
<dbReference type="PANTHER" id="PTHR36122">
    <property type="entry name" value="NICOTINAMIDE RIBOSIDE TRANSPORTER PNUC"/>
    <property type="match status" value="1"/>
</dbReference>
<dbReference type="InterPro" id="IPR006419">
    <property type="entry name" value="NMN_transpt_PnuC"/>
</dbReference>
<dbReference type="GO" id="GO:0005886">
    <property type="term" value="C:plasma membrane"/>
    <property type="evidence" value="ECO:0007669"/>
    <property type="project" value="UniProtKB-SubCell"/>
</dbReference>
<proteinExistence type="inferred from homology"/>
<protein>
    <recommendedName>
        <fullName evidence="4">Nicotinamide riboside transporter PnuC</fullName>
    </recommendedName>
</protein>
<evidence type="ECO:0000256" key="2">
    <source>
        <dbReference type="ARBA" id="ARBA00004651"/>
    </source>
</evidence>
<evidence type="ECO:0000256" key="7">
    <source>
        <dbReference type="ARBA" id="ARBA00022692"/>
    </source>
</evidence>
<keyword evidence="7 10" id="KW-0812">Transmembrane</keyword>
<evidence type="ECO:0000256" key="10">
    <source>
        <dbReference type="SAM" id="Phobius"/>
    </source>
</evidence>
<sequence length="226" mass="26789">MIDFFSINHTWFTVMDYPMSHIEFWGTIAGAIAVWLSSRAHVWSWPLGLINVILFFFIFFQVQLYPDMFLQIFFLVTNILGWWHWTHPKPEQADKKHELKVSFTSTKWLLILTAVGLAGTFVIGQLAQNLHYWLPTIFSKPSAFPYLDSFVLSFSVIGTFMMIEKKIESWLLWIAVDMLCTYIYFIKGVKFIAVEYFVFCIIAAYGYWYWVKEYRSYNNRPEVITN</sequence>
<comment type="subcellular location">
    <subcellularLocation>
        <location evidence="2">Cell membrane</location>
        <topology evidence="2">Multi-pass membrane protein</topology>
    </subcellularLocation>
</comment>
<keyword evidence="9 10" id="KW-0472">Membrane</keyword>
<feature type="transmembrane region" description="Helical" evidence="10">
    <location>
        <begin position="20"/>
        <end position="36"/>
    </location>
</feature>
<organism evidence="11 12">
    <name type="scientific">Solitalea longa</name>
    <dbReference type="NCBI Taxonomy" id="2079460"/>
    <lineage>
        <taxon>Bacteria</taxon>
        <taxon>Pseudomonadati</taxon>
        <taxon>Bacteroidota</taxon>
        <taxon>Sphingobacteriia</taxon>
        <taxon>Sphingobacteriales</taxon>
        <taxon>Sphingobacteriaceae</taxon>
        <taxon>Solitalea</taxon>
    </lineage>
</organism>
<feature type="transmembrane region" description="Helical" evidence="10">
    <location>
        <begin position="43"/>
        <end position="62"/>
    </location>
</feature>
<keyword evidence="5" id="KW-0813">Transport</keyword>
<feature type="transmembrane region" description="Helical" evidence="10">
    <location>
        <begin position="192"/>
        <end position="210"/>
    </location>
</feature>
<evidence type="ECO:0000256" key="8">
    <source>
        <dbReference type="ARBA" id="ARBA00022989"/>
    </source>
</evidence>
<evidence type="ECO:0000256" key="9">
    <source>
        <dbReference type="ARBA" id="ARBA00023136"/>
    </source>
</evidence>
<dbReference type="NCBIfam" id="TIGR01528">
    <property type="entry name" value="NMN_trans_PnuC"/>
    <property type="match status" value="1"/>
</dbReference>